<feature type="compositionally biased region" description="Polar residues" evidence="1">
    <location>
        <begin position="343"/>
        <end position="362"/>
    </location>
</feature>
<dbReference type="GO" id="GO:0005524">
    <property type="term" value="F:ATP binding"/>
    <property type="evidence" value="ECO:0007669"/>
    <property type="project" value="InterPro"/>
</dbReference>
<keyword evidence="5" id="KW-1185">Reference proteome</keyword>
<dbReference type="eggNOG" id="COG0515">
    <property type="taxonomic scope" value="Bacteria"/>
</dbReference>
<keyword evidence="4" id="KW-0723">Serine/threonine-protein kinase</keyword>
<protein>
    <submittedName>
        <fullName evidence="4">Serine/threonine protein kinase-related protein</fullName>
    </submittedName>
</protein>
<reference evidence="4 5" key="1">
    <citation type="submission" date="2011-11" db="EMBL/GenBank/DDBJ databases">
        <title>Complete sequence of Granulicella mallensis MP5ACTX8.</title>
        <authorList>
            <consortium name="US DOE Joint Genome Institute"/>
            <person name="Lucas S."/>
            <person name="Copeland A."/>
            <person name="Lapidus A."/>
            <person name="Cheng J.-F."/>
            <person name="Goodwin L."/>
            <person name="Pitluck S."/>
            <person name="Peters L."/>
            <person name="Lu M."/>
            <person name="Detter J.C."/>
            <person name="Han C."/>
            <person name="Tapia R."/>
            <person name="Land M."/>
            <person name="Hauser L."/>
            <person name="Kyrpides N."/>
            <person name="Ivanova N."/>
            <person name="Mikhailova N."/>
            <person name="Pagani I."/>
            <person name="Rawat S."/>
            <person name="Mannisto M."/>
            <person name="Haggblom M."/>
            <person name="Woyke T."/>
        </authorList>
    </citation>
    <scope>NUCLEOTIDE SEQUENCE [LARGE SCALE GENOMIC DNA]</scope>
    <source>
        <strain evidence="5">ATCC BAA-1857 / DSM 23137 / MP5ACTX8</strain>
    </source>
</reference>
<organism evidence="4 5">
    <name type="scientific">Granulicella mallensis (strain ATCC BAA-1857 / DSM 23137 / MP5ACTX8)</name>
    <dbReference type="NCBI Taxonomy" id="682795"/>
    <lineage>
        <taxon>Bacteria</taxon>
        <taxon>Pseudomonadati</taxon>
        <taxon>Acidobacteriota</taxon>
        <taxon>Terriglobia</taxon>
        <taxon>Terriglobales</taxon>
        <taxon>Acidobacteriaceae</taxon>
        <taxon>Granulicella</taxon>
    </lineage>
</organism>
<dbReference type="Pfam" id="PF00069">
    <property type="entry name" value="Pkinase"/>
    <property type="match status" value="1"/>
</dbReference>
<dbReference type="InterPro" id="IPR011009">
    <property type="entry name" value="Kinase-like_dom_sf"/>
</dbReference>
<evidence type="ECO:0000313" key="4">
    <source>
        <dbReference type="EMBL" id="AEU39104.1"/>
    </source>
</evidence>
<dbReference type="Proteomes" id="UP000007113">
    <property type="component" value="Chromosome"/>
</dbReference>
<dbReference type="HOGENOM" id="CLU_632771_0_0_0"/>
<dbReference type="KEGG" id="gma:AciX8_4835"/>
<keyword evidence="2" id="KW-0812">Transmembrane</keyword>
<dbReference type="AlphaFoldDB" id="G8NYP5"/>
<accession>G8NYP5</accession>
<evidence type="ECO:0000313" key="5">
    <source>
        <dbReference type="Proteomes" id="UP000007113"/>
    </source>
</evidence>
<evidence type="ECO:0000256" key="2">
    <source>
        <dbReference type="SAM" id="Phobius"/>
    </source>
</evidence>
<proteinExistence type="predicted"/>
<dbReference type="SUPFAM" id="SSF56112">
    <property type="entry name" value="Protein kinase-like (PK-like)"/>
    <property type="match status" value="1"/>
</dbReference>
<dbReference type="InterPro" id="IPR000719">
    <property type="entry name" value="Prot_kinase_dom"/>
</dbReference>
<feature type="compositionally biased region" description="Basic and acidic residues" evidence="1">
    <location>
        <begin position="291"/>
        <end position="308"/>
    </location>
</feature>
<dbReference type="OrthoDB" id="116293at2"/>
<feature type="domain" description="Protein kinase" evidence="3">
    <location>
        <begin position="16"/>
        <end position="315"/>
    </location>
</feature>
<gene>
    <name evidence="4" type="ordered locus">AciX8_4835</name>
</gene>
<dbReference type="PROSITE" id="PS50011">
    <property type="entry name" value="PROTEIN_KINASE_DOM"/>
    <property type="match status" value="1"/>
</dbReference>
<feature type="region of interest" description="Disordered" evidence="1">
    <location>
        <begin position="343"/>
        <end position="381"/>
    </location>
</feature>
<dbReference type="GO" id="GO:0004674">
    <property type="term" value="F:protein serine/threonine kinase activity"/>
    <property type="evidence" value="ECO:0007669"/>
    <property type="project" value="UniProtKB-KW"/>
</dbReference>
<keyword evidence="4" id="KW-0808">Transferase</keyword>
<dbReference type="RefSeq" id="WP_014267975.1">
    <property type="nucleotide sequence ID" value="NC_016631.1"/>
</dbReference>
<name>G8NYP5_GRAMM</name>
<sequence length="464" mass="50431">MQLWTDYEGVTIDGVFPLKKLLMPEGRSAFYTTAGLTGEPTVLRLIECHFDEEEILARWRCVEALNHPNFLKFERFGQTELDGRPVVYAVLEKVDTNLAEVLDQGHLTVKDVAQLASSLVAALDVLHTHGFIHEHIKPSNIFALGNAVKLRSDCIREAPEGEEGRVAKQRDVRDLATVLLQALTQRKSVEGIPDSALPPPFGQIVRNGLDGTWGLENIRTVLERQFGSNQPAAQPTAPKSENAVPAATAVAEQKAPGTAGAAARQSVLPEAQLPLPLLKEDRNAGSARATTRKDAWDPKATQSDDKNFSLRSPWLGAGIVAILLLLSLWGLAHHRNKAQQAATVSQPAVSQPTAQSAEQTAASPAPKPVTADLPPASLPESAGSRADWRVITFTYNRRTDAEKKVSDLAHSHPELEPEVFTPSGHAPFLVSIGKSMDRDAAYALARHSRSLGLPHDTYAQNYSR</sequence>
<dbReference type="Gene3D" id="1.10.510.10">
    <property type="entry name" value="Transferase(Phosphotransferase) domain 1"/>
    <property type="match status" value="1"/>
</dbReference>
<feature type="compositionally biased region" description="Polar residues" evidence="1">
    <location>
        <begin position="227"/>
        <end position="239"/>
    </location>
</feature>
<keyword evidence="2" id="KW-1133">Transmembrane helix</keyword>
<feature type="region of interest" description="Disordered" evidence="1">
    <location>
        <begin position="273"/>
        <end position="308"/>
    </location>
</feature>
<evidence type="ECO:0000256" key="1">
    <source>
        <dbReference type="SAM" id="MobiDB-lite"/>
    </source>
</evidence>
<dbReference type="STRING" id="682795.AciX8_4835"/>
<feature type="region of interest" description="Disordered" evidence="1">
    <location>
        <begin position="227"/>
        <end position="247"/>
    </location>
</feature>
<feature type="transmembrane region" description="Helical" evidence="2">
    <location>
        <begin position="314"/>
        <end position="332"/>
    </location>
</feature>
<keyword evidence="2" id="KW-0472">Membrane</keyword>
<evidence type="ECO:0000259" key="3">
    <source>
        <dbReference type="PROSITE" id="PS50011"/>
    </source>
</evidence>
<keyword evidence="4" id="KW-0418">Kinase</keyword>
<dbReference type="EMBL" id="CP003130">
    <property type="protein sequence ID" value="AEU39104.1"/>
    <property type="molecule type" value="Genomic_DNA"/>
</dbReference>